<gene>
    <name evidence="1" type="ORF">A2438_05685</name>
</gene>
<dbReference type="AlphaFoldDB" id="A0A1F4U6Q8"/>
<sequence length="470" mass="53143">MSCYVNGNDIKGILAICDRLNYAVWFKRNNPQKALEGPSVKEKLSGRLKKELDNAQKNGENIGEFIGRLLISLSAQDRETLRLDFGIEGELTYQTIIDKILSVPEDDSDLKKAEEKIGGECRSFWGELARRVHLGGSFRLRYQGEKRETEEDPYHRFRYKIDFGIGVDLIEDYLRINLGMITGDSPRSPNNTAGGDQSFGLDRANLEFTPIPEILISGGRIAFPLYLSSDLAIDKDLSWDGLSAKIDYPVLGGNLSVFFSAAVLLLRASKDNPALLFPFQLGFKGKIEGFDYRVGAGPFIFSGIEGGPVFENRSKYKENTTEKQEKYDGYKYGYDAFTADWEIGYADLFRLPVKHRIAHFGEIIKSFNSSQNTLGFLLGAKLELFDRRLNFEYGYRKLQRDAVPDIFPDSDFYFGGTGVLGHRVKIKGTYYKNKYVSVCAGAAYFRADRTENGDPQDLWQIDFAEAKFSY</sequence>
<protein>
    <submittedName>
        <fullName evidence="1">Uncharacterized protein</fullName>
    </submittedName>
</protein>
<accession>A0A1F4U6Q8</accession>
<comment type="caution">
    <text evidence="1">The sequence shown here is derived from an EMBL/GenBank/DDBJ whole genome shotgun (WGS) entry which is preliminary data.</text>
</comment>
<dbReference type="InterPro" id="IPR032638">
    <property type="entry name" value="Porin_5"/>
</dbReference>
<dbReference type="EMBL" id="MEUJ01000005">
    <property type="protein sequence ID" value="OGC39983.1"/>
    <property type="molecule type" value="Genomic_DNA"/>
</dbReference>
<reference evidence="1 2" key="1">
    <citation type="journal article" date="2016" name="Nat. Commun.">
        <title>Thousands of microbial genomes shed light on interconnected biogeochemical processes in an aquifer system.</title>
        <authorList>
            <person name="Anantharaman K."/>
            <person name="Brown C.T."/>
            <person name="Hug L.A."/>
            <person name="Sharon I."/>
            <person name="Castelle C.J."/>
            <person name="Probst A.J."/>
            <person name="Thomas B.C."/>
            <person name="Singh A."/>
            <person name="Wilkins M.J."/>
            <person name="Karaoz U."/>
            <person name="Brodie E.L."/>
            <person name="Williams K.H."/>
            <person name="Hubbard S.S."/>
            <person name="Banfield J.F."/>
        </authorList>
    </citation>
    <scope>NUCLEOTIDE SEQUENCE [LARGE SCALE GENOMIC DNA]</scope>
</reference>
<organism evidence="1 2">
    <name type="scientific">candidate division WOR-1 bacterium RIFOXYC2_FULL_46_14</name>
    <dbReference type="NCBI Taxonomy" id="1802587"/>
    <lineage>
        <taxon>Bacteria</taxon>
        <taxon>Bacillati</taxon>
        <taxon>Saganbacteria</taxon>
    </lineage>
</organism>
<evidence type="ECO:0000313" key="2">
    <source>
        <dbReference type="Proteomes" id="UP000179242"/>
    </source>
</evidence>
<proteinExistence type="predicted"/>
<dbReference type="Pfam" id="PF16930">
    <property type="entry name" value="Porin_5"/>
    <property type="match status" value="2"/>
</dbReference>
<evidence type="ECO:0000313" key="1">
    <source>
        <dbReference type="EMBL" id="OGC39983.1"/>
    </source>
</evidence>
<name>A0A1F4U6Q8_UNCSA</name>
<dbReference type="Proteomes" id="UP000179242">
    <property type="component" value="Unassembled WGS sequence"/>
</dbReference>